<evidence type="ECO:0000256" key="7">
    <source>
        <dbReference type="SAM" id="MobiDB-lite"/>
    </source>
</evidence>
<keyword evidence="3 6" id="KW-0274">FAD</keyword>
<dbReference type="InterPro" id="IPR036774">
    <property type="entry name" value="ERV/ALR_sulphydryl_oxid_sf"/>
</dbReference>
<dbReference type="PROSITE" id="PS51324">
    <property type="entry name" value="ERV_ALR"/>
    <property type="match status" value="1"/>
</dbReference>
<feature type="compositionally biased region" description="Basic residues" evidence="7">
    <location>
        <begin position="375"/>
        <end position="385"/>
    </location>
</feature>
<comment type="catalytic activity">
    <reaction evidence="6">
        <text>2 R'C(R)SH + O2 = R'C(R)S-S(R)CR' + H2O2</text>
        <dbReference type="Rhea" id="RHEA:17357"/>
        <dbReference type="ChEBI" id="CHEBI:15379"/>
        <dbReference type="ChEBI" id="CHEBI:16240"/>
        <dbReference type="ChEBI" id="CHEBI:16520"/>
        <dbReference type="ChEBI" id="CHEBI:17412"/>
        <dbReference type="EC" id="1.8.3.2"/>
    </reaction>
</comment>
<keyword evidence="10" id="KW-1185">Reference proteome</keyword>
<dbReference type="Proteomes" id="UP001189429">
    <property type="component" value="Unassembled WGS sequence"/>
</dbReference>
<evidence type="ECO:0000256" key="2">
    <source>
        <dbReference type="ARBA" id="ARBA00022630"/>
    </source>
</evidence>
<protein>
    <recommendedName>
        <fullName evidence="6">Sulfhydryl oxidase</fullName>
        <ecNumber evidence="6">1.8.3.2</ecNumber>
    </recommendedName>
</protein>
<reference evidence="9" key="1">
    <citation type="submission" date="2023-10" db="EMBL/GenBank/DDBJ databases">
        <authorList>
            <person name="Chen Y."/>
            <person name="Shah S."/>
            <person name="Dougan E. K."/>
            <person name="Thang M."/>
            <person name="Chan C."/>
        </authorList>
    </citation>
    <scope>NUCLEOTIDE SEQUENCE [LARGE SCALE GENOMIC DNA]</scope>
</reference>
<keyword evidence="4 6" id="KW-0560">Oxidoreductase</keyword>
<comment type="caution">
    <text evidence="9">The sequence shown here is derived from an EMBL/GenBank/DDBJ whole genome shotgun (WGS) entry which is preliminary data.</text>
</comment>
<organism evidence="9 10">
    <name type="scientific">Prorocentrum cordatum</name>
    <dbReference type="NCBI Taxonomy" id="2364126"/>
    <lineage>
        <taxon>Eukaryota</taxon>
        <taxon>Sar</taxon>
        <taxon>Alveolata</taxon>
        <taxon>Dinophyceae</taxon>
        <taxon>Prorocentrales</taxon>
        <taxon>Prorocentraceae</taxon>
        <taxon>Prorocentrum</taxon>
    </lineage>
</organism>
<evidence type="ECO:0000256" key="4">
    <source>
        <dbReference type="ARBA" id="ARBA00023002"/>
    </source>
</evidence>
<feature type="compositionally biased region" description="Low complexity" evidence="7">
    <location>
        <begin position="84"/>
        <end position="97"/>
    </location>
</feature>
<gene>
    <name evidence="9" type="ORF">PCOR1329_LOCUS21770</name>
</gene>
<evidence type="ECO:0000313" key="10">
    <source>
        <dbReference type="Proteomes" id="UP001189429"/>
    </source>
</evidence>
<evidence type="ECO:0000259" key="8">
    <source>
        <dbReference type="PROSITE" id="PS51324"/>
    </source>
</evidence>
<dbReference type="InterPro" id="IPR017905">
    <property type="entry name" value="ERV/ALR_sulphydryl_oxidase"/>
</dbReference>
<feature type="domain" description="ERV/ALR sulfhydryl oxidase" evidence="8">
    <location>
        <begin position="1"/>
        <end position="62"/>
    </location>
</feature>
<evidence type="ECO:0000313" key="9">
    <source>
        <dbReference type="EMBL" id="CAK0819924.1"/>
    </source>
</evidence>
<evidence type="ECO:0000256" key="5">
    <source>
        <dbReference type="ARBA" id="ARBA00023157"/>
    </source>
</evidence>
<dbReference type="SUPFAM" id="SSF69000">
    <property type="entry name" value="FAD-dependent thiol oxidase"/>
    <property type="match status" value="1"/>
</dbReference>
<keyword evidence="2 6" id="KW-0285">Flavoprotein</keyword>
<evidence type="ECO:0000256" key="6">
    <source>
        <dbReference type="RuleBase" id="RU371123"/>
    </source>
</evidence>
<dbReference type="Gene3D" id="1.20.120.310">
    <property type="entry name" value="ERV/ALR sulfhydryl oxidase domain"/>
    <property type="match status" value="1"/>
</dbReference>
<comment type="cofactor">
    <cofactor evidence="1 6">
        <name>FAD</name>
        <dbReference type="ChEBI" id="CHEBI:57692"/>
    </cofactor>
</comment>
<feature type="region of interest" description="Disordered" evidence="7">
    <location>
        <begin position="134"/>
        <end position="163"/>
    </location>
</feature>
<evidence type="ECO:0000256" key="1">
    <source>
        <dbReference type="ARBA" id="ARBA00001974"/>
    </source>
</evidence>
<evidence type="ECO:0000256" key="3">
    <source>
        <dbReference type="ARBA" id="ARBA00022827"/>
    </source>
</evidence>
<sequence length="395" mass="40053">MLPCGQCGRDLQTHLAQHPTAPHLETREGAVRWMIDLHNLVNKEAGKPVLSYEDALRATRRHTCGTPAQLQHAPKPPQSPATVEAQEAAPPASASRGRGARRRQQGPFGDPKLGAEELKGKLAHARELLAKMGSAAGGGARPAERGDAPRRQGPGPAGAKDLLGKLGGAKDLLAKLGGAAGEEGKLGGAQDLLGKLGGAGDLLAKLGGAAEVEGKLGGAQDLLAKLGGAARDERGAVASRRHGSGGAAGGELLGKLQGAKGLLGRLHQRAPPRANAAEEGPGAPAGADLLERLLGGGALQAAAAPAGGARRRAAAERSPDRVKKLVDDALPELLKVLEGSSGEDLQALAASMPQDVVKEALSVPAVRDVVGKALGGRHRGAHRAPHGNAHPDTQE</sequence>
<accession>A0ABN9RL90</accession>
<dbReference type="EC" id="1.8.3.2" evidence="6"/>
<dbReference type="EMBL" id="CAUYUJ010007202">
    <property type="protein sequence ID" value="CAK0819924.1"/>
    <property type="molecule type" value="Genomic_DNA"/>
</dbReference>
<name>A0ABN9RL90_9DINO</name>
<feature type="region of interest" description="Disordered" evidence="7">
    <location>
        <begin position="372"/>
        <end position="395"/>
    </location>
</feature>
<dbReference type="Pfam" id="PF04777">
    <property type="entry name" value="Evr1_Alr"/>
    <property type="match status" value="1"/>
</dbReference>
<feature type="region of interest" description="Disordered" evidence="7">
    <location>
        <begin position="66"/>
        <end position="114"/>
    </location>
</feature>
<keyword evidence="5" id="KW-1015">Disulfide bond</keyword>
<proteinExistence type="predicted"/>